<organism evidence="2">
    <name type="scientific">Tanacetum cinerariifolium</name>
    <name type="common">Dalmatian daisy</name>
    <name type="synonym">Chrysanthemum cinerariifolium</name>
    <dbReference type="NCBI Taxonomy" id="118510"/>
    <lineage>
        <taxon>Eukaryota</taxon>
        <taxon>Viridiplantae</taxon>
        <taxon>Streptophyta</taxon>
        <taxon>Embryophyta</taxon>
        <taxon>Tracheophyta</taxon>
        <taxon>Spermatophyta</taxon>
        <taxon>Magnoliopsida</taxon>
        <taxon>eudicotyledons</taxon>
        <taxon>Gunneridae</taxon>
        <taxon>Pentapetalae</taxon>
        <taxon>asterids</taxon>
        <taxon>campanulids</taxon>
        <taxon>Asterales</taxon>
        <taxon>Asteraceae</taxon>
        <taxon>Asteroideae</taxon>
        <taxon>Anthemideae</taxon>
        <taxon>Anthemidinae</taxon>
        <taxon>Tanacetum</taxon>
    </lineage>
</organism>
<protein>
    <submittedName>
        <fullName evidence="2">Ribonuclease H-like domain-containing protein</fullName>
    </submittedName>
</protein>
<accession>A0A699Q6C0</accession>
<sequence>MLSMRMKQFYKTTGRKLKFNRKEPVGFEKTKVECFNCHRRKHFARDYRRARNSRNRSRDAGNAGYRGRDNGKSPAKEKDEKALVVHDGFGTYEWSYQAEEEETDFVFMAFTSNPSSSSSSNFE</sequence>
<dbReference type="AlphaFoldDB" id="A0A699Q6C0"/>
<feature type="region of interest" description="Disordered" evidence="1">
    <location>
        <begin position="46"/>
        <end position="81"/>
    </location>
</feature>
<gene>
    <name evidence="2" type="ORF">Tci_831361</name>
</gene>
<evidence type="ECO:0000313" key="2">
    <source>
        <dbReference type="EMBL" id="GFC59391.1"/>
    </source>
</evidence>
<proteinExistence type="predicted"/>
<feature type="compositionally biased region" description="Basic and acidic residues" evidence="1">
    <location>
        <begin position="66"/>
        <end position="81"/>
    </location>
</feature>
<feature type="non-terminal residue" evidence="2">
    <location>
        <position position="123"/>
    </location>
</feature>
<dbReference type="EMBL" id="BKCJ010981399">
    <property type="protein sequence ID" value="GFC59391.1"/>
    <property type="molecule type" value="Genomic_DNA"/>
</dbReference>
<name>A0A699Q6C0_TANCI</name>
<reference evidence="2" key="1">
    <citation type="journal article" date="2019" name="Sci. Rep.">
        <title>Draft genome of Tanacetum cinerariifolium, the natural source of mosquito coil.</title>
        <authorList>
            <person name="Yamashiro T."/>
            <person name="Shiraishi A."/>
            <person name="Satake H."/>
            <person name="Nakayama K."/>
        </authorList>
    </citation>
    <scope>NUCLEOTIDE SEQUENCE</scope>
</reference>
<evidence type="ECO:0000256" key="1">
    <source>
        <dbReference type="SAM" id="MobiDB-lite"/>
    </source>
</evidence>
<comment type="caution">
    <text evidence="2">The sequence shown here is derived from an EMBL/GenBank/DDBJ whole genome shotgun (WGS) entry which is preliminary data.</text>
</comment>